<evidence type="ECO:0000256" key="3">
    <source>
        <dbReference type="ARBA" id="ARBA00022723"/>
    </source>
</evidence>
<comment type="cofactor">
    <cofactor evidence="6">
        <name>Mg(2+)</name>
        <dbReference type="ChEBI" id="CHEBI:18420"/>
    </cofactor>
</comment>
<keyword evidence="8" id="KW-1185">Reference proteome</keyword>
<dbReference type="InterPro" id="IPR036412">
    <property type="entry name" value="HAD-like_sf"/>
</dbReference>
<evidence type="ECO:0000256" key="2">
    <source>
        <dbReference type="ARBA" id="ARBA00008770"/>
    </source>
</evidence>
<dbReference type="AlphaFoldDB" id="A0A1B7L897"/>
<dbReference type="UniPathway" id="UPA00299"/>
<gene>
    <name evidence="7" type="ORF">A9B99_02385</name>
</gene>
<dbReference type="GO" id="GO:0004805">
    <property type="term" value="F:trehalose-phosphatase activity"/>
    <property type="evidence" value="ECO:0007669"/>
    <property type="project" value="UniProtKB-EC"/>
</dbReference>
<dbReference type="PANTHER" id="PTHR43768:SF3">
    <property type="entry name" value="TREHALOSE 6-PHOSPHATE PHOSPHATASE"/>
    <property type="match status" value="1"/>
</dbReference>
<evidence type="ECO:0000256" key="4">
    <source>
        <dbReference type="ARBA" id="ARBA00022801"/>
    </source>
</evidence>
<evidence type="ECO:0000256" key="5">
    <source>
        <dbReference type="ARBA" id="ARBA00022842"/>
    </source>
</evidence>
<dbReference type="STRING" id="1691903.A9B99_02385"/>
<dbReference type="Pfam" id="PF02358">
    <property type="entry name" value="Trehalose_PPase"/>
    <property type="match status" value="1"/>
</dbReference>
<dbReference type="RefSeq" id="WP_064594238.1">
    <property type="nucleotide sequence ID" value="NZ_CP134782.1"/>
</dbReference>
<name>A0A1B7L897_9ENTR</name>
<evidence type="ECO:0000256" key="6">
    <source>
        <dbReference type="RuleBase" id="RU361117"/>
    </source>
</evidence>
<dbReference type="NCBIfam" id="NF007560">
    <property type="entry name" value="PRK10187.1"/>
    <property type="match status" value="1"/>
</dbReference>
<organism evidence="7 8">
    <name type="scientific">Mangrovibacter phragmitis</name>
    <dbReference type="NCBI Taxonomy" id="1691903"/>
    <lineage>
        <taxon>Bacteria</taxon>
        <taxon>Pseudomonadati</taxon>
        <taxon>Pseudomonadota</taxon>
        <taxon>Gammaproteobacteria</taxon>
        <taxon>Enterobacterales</taxon>
        <taxon>Enterobacteriaceae</taxon>
        <taxon>Mangrovibacter</taxon>
    </lineage>
</organism>
<protein>
    <recommendedName>
        <fullName evidence="6">Trehalose 6-phosphate phosphatase</fullName>
        <ecNumber evidence="6">3.1.3.12</ecNumber>
    </recommendedName>
</protein>
<dbReference type="GO" id="GO:0000287">
    <property type="term" value="F:magnesium ion binding"/>
    <property type="evidence" value="ECO:0007669"/>
    <property type="project" value="UniProtKB-ARBA"/>
</dbReference>
<evidence type="ECO:0000313" key="7">
    <source>
        <dbReference type="EMBL" id="OAT78594.1"/>
    </source>
</evidence>
<sequence length="267" mass="29865">MEAALNKPPLLTGQYAFFFDFDGTLVKLKPHPSQVTLPDNVQHHLRKLADLSQGALALISGRSINELDKFTQPEHYPVAGVHGAERRDINGQQFILSLPTNQMNAIRQQLQSWLADIDGVQIEEKPMAFALHYRHAPDRESWVHDCAEAIVAQYADLTLQQGKCVVEIKPGGVNKGEAVHQFMAEPPFSGRIPVFLGDDLTDEAGFDAVNQYHGVSIKVGQEATCARWRLEDVPAVWAWLSGQVAYFEQQRAITSRRADYESFSRSL</sequence>
<dbReference type="InterPro" id="IPR006379">
    <property type="entry name" value="HAD-SF_hydro_IIB"/>
</dbReference>
<keyword evidence="4 6" id="KW-0378">Hydrolase</keyword>
<dbReference type="InterPro" id="IPR003337">
    <property type="entry name" value="Trehalose_PPase"/>
</dbReference>
<dbReference type="SUPFAM" id="SSF56784">
    <property type="entry name" value="HAD-like"/>
    <property type="match status" value="1"/>
</dbReference>
<evidence type="ECO:0000313" key="8">
    <source>
        <dbReference type="Proteomes" id="UP000078225"/>
    </source>
</evidence>
<dbReference type="Gene3D" id="3.30.70.1020">
    <property type="entry name" value="Trehalose-6-phosphate phosphatase related protein, domain 2"/>
    <property type="match status" value="1"/>
</dbReference>
<proteinExistence type="inferred from homology"/>
<comment type="function">
    <text evidence="6">Removes the phosphate from trehalose 6-phosphate to produce free trehalose.</text>
</comment>
<dbReference type="Proteomes" id="UP000078225">
    <property type="component" value="Unassembled WGS sequence"/>
</dbReference>
<dbReference type="InterPro" id="IPR044651">
    <property type="entry name" value="OTSB-like"/>
</dbReference>
<reference evidence="8" key="1">
    <citation type="submission" date="2016-05" db="EMBL/GenBank/DDBJ databases">
        <authorList>
            <person name="Behera P."/>
            <person name="Vaishampayan P."/>
            <person name="Singh N."/>
            <person name="Raina V."/>
            <person name="Suar M."/>
            <person name="Pattnaik A."/>
            <person name="Rastogi G."/>
        </authorList>
    </citation>
    <scope>NUCLEOTIDE SEQUENCE [LARGE SCALE GENOMIC DNA]</scope>
    <source>
        <strain evidence="8">MP23</strain>
    </source>
</reference>
<comment type="pathway">
    <text evidence="1 6">Glycan biosynthesis; trehalose biosynthesis.</text>
</comment>
<dbReference type="CDD" id="cd01627">
    <property type="entry name" value="HAD_TPP"/>
    <property type="match status" value="1"/>
</dbReference>
<keyword evidence="3 6" id="KW-0479">Metal-binding</keyword>
<comment type="similarity">
    <text evidence="2 6">Belongs to the trehalose phosphatase family.</text>
</comment>
<evidence type="ECO:0000256" key="1">
    <source>
        <dbReference type="ARBA" id="ARBA00005199"/>
    </source>
</evidence>
<dbReference type="EMBL" id="LYRP01000001">
    <property type="protein sequence ID" value="OAT78594.1"/>
    <property type="molecule type" value="Genomic_DNA"/>
</dbReference>
<dbReference type="NCBIfam" id="TIGR01484">
    <property type="entry name" value="HAD-SF-IIB"/>
    <property type="match status" value="1"/>
</dbReference>
<dbReference type="Gene3D" id="3.40.50.1000">
    <property type="entry name" value="HAD superfamily/HAD-like"/>
    <property type="match status" value="1"/>
</dbReference>
<dbReference type="InterPro" id="IPR023214">
    <property type="entry name" value="HAD_sf"/>
</dbReference>
<comment type="catalytic activity">
    <reaction evidence="6">
        <text>alpha,alpha-trehalose 6-phosphate + H2O = alpha,alpha-trehalose + phosphate</text>
        <dbReference type="Rhea" id="RHEA:23420"/>
        <dbReference type="ChEBI" id="CHEBI:15377"/>
        <dbReference type="ChEBI" id="CHEBI:16551"/>
        <dbReference type="ChEBI" id="CHEBI:43474"/>
        <dbReference type="ChEBI" id="CHEBI:58429"/>
        <dbReference type="EC" id="3.1.3.12"/>
    </reaction>
</comment>
<keyword evidence="5 6" id="KW-0460">Magnesium</keyword>
<dbReference type="OrthoDB" id="9814913at2"/>
<dbReference type="NCBIfam" id="TIGR00685">
    <property type="entry name" value="T6PP"/>
    <property type="match status" value="1"/>
</dbReference>
<comment type="caution">
    <text evidence="7">The sequence shown here is derived from an EMBL/GenBank/DDBJ whole genome shotgun (WGS) entry which is preliminary data.</text>
</comment>
<dbReference type="PANTHER" id="PTHR43768">
    <property type="entry name" value="TREHALOSE 6-PHOSPHATE PHOSPHATASE"/>
    <property type="match status" value="1"/>
</dbReference>
<dbReference type="EC" id="3.1.3.12" evidence="6"/>
<dbReference type="GO" id="GO:0005992">
    <property type="term" value="P:trehalose biosynthetic process"/>
    <property type="evidence" value="ECO:0007669"/>
    <property type="project" value="UniProtKB-UniPathway"/>
</dbReference>
<accession>A0A1B7L897</accession>